<evidence type="ECO:0000256" key="4">
    <source>
        <dbReference type="ARBA" id="ARBA00022840"/>
    </source>
</evidence>
<evidence type="ECO:0000256" key="6">
    <source>
        <dbReference type="ARBA" id="ARBA00022984"/>
    </source>
</evidence>
<evidence type="ECO:0000256" key="5">
    <source>
        <dbReference type="ARBA" id="ARBA00022960"/>
    </source>
</evidence>
<dbReference type="Gene3D" id="3.40.1190.10">
    <property type="entry name" value="Mur-like, catalytic domain"/>
    <property type="match status" value="1"/>
</dbReference>
<dbReference type="GO" id="GO:0009252">
    <property type="term" value="P:peptidoglycan biosynthetic process"/>
    <property type="evidence" value="ECO:0007669"/>
    <property type="project" value="UniProtKB-KW"/>
</dbReference>
<organism evidence="12 13">
    <name type="scientific">candidate division WWE3 bacterium CG_4_9_14_0_2_um_filter_35_11</name>
    <dbReference type="NCBI Taxonomy" id="1975077"/>
    <lineage>
        <taxon>Bacteria</taxon>
        <taxon>Katanobacteria</taxon>
    </lineage>
</organism>
<dbReference type="Proteomes" id="UP000229756">
    <property type="component" value="Unassembled WGS sequence"/>
</dbReference>
<proteinExistence type="predicted"/>
<dbReference type="SUPFAM" id="SSF53623">
    <property type="entry name" value="MurD-like peptide ligases, catalytic domain"/>
    <property type="match status" value="1"/>
</dbReference>
<dbReference type="Pfam" id="PF08245">
    <property type="entry name" value="Mur_ligase_M"/>
    <property type="match status" value="1"/>
</dbReference>
<gene>
    <name evidence="12" type="ORF">CO058_03650</name>
</gene>
<evidence type="ECO:0000259" key="11">
    <source>
        <dbReference type="Pfam" id="PF08245"/>
    </source>
</evidence>
<dbReference type="PANTHER" id="PTHR43445:SF3">
    <property type="entry name" value="UDP-N-ACETYLMURAMATE--L-ALANINE LIGASE"/>
    <property type="match status" value="1"/>
</dbReference>
<dbReference type="Gene3D" id="3.90.190.20">
    <property type="entry name" value="Mur ligase, C-terminal domain"/>
    <property type="match status" value="1"/>
</dbReference>
<dbReference type="EMBL" id="PFSJ01000026">
    <property type="protein sequence ID" value="PJC23397.1"/>
    <property type="molecule type" value="Genomic_DNA"/>
</dbReference>
<feature type="domain" description="Mur ligase central" evidence="11">
    <location>
        <begin position="110"/>
        <end position="287"/>
    </location>
</feature>
<feature type="domain" description="Mur ligase C-terminal" evidence="10">
    <location>
        <begin position="310"/>
        <end position="434"/>
    </location>
</feature>
<dbReference type="GO" id="GO:0008360">
    <property type="term" value="P:regulation of cell shape"/>
    <property type="evidence" value="ECO:0007669"/>
    <property type="project" value="UniProtKB-KW"/>
</dbReference>
<evidence type="ECO:0008006" key="14">
    <source>
        <dbReference type="Google" id="ProtNLM"/>
    </source>
</evidence>
<evidence type="ECO:0000256" key="1">
    <source>
        <dbReference type="ARBA" id="ARBA00022598"/>
    </source>
</evidence>
<keyword evidence="5" id="KW-0133">Cell shape</keyword>
<dbReference type="GO" id="GO:0051301">
    <property type="term" value="P:cell division"/>
    <property type="evidence" value="ECO:0007669"/>
    <property type="project" value="UniProtKB-KW"/>
</dbReference>
<keyword evidence="4" id="KW-0067">ATP-binding</keyword>
<feature type="domain" description="Mur ligase N-terminal catalytic" evidence="9">
    <location>
        <begin position="2"/>
        <end position="104"/>
    </location>
</feature>
<keyword evidence="1" id="KW-0436">Ligase</keyword>
<evidence type="ECO:0000313" key="12">
    <source>
        <dbReference type="EMBL" id="PJC23397.1"/>
    </source>
</evidence>
<evidence type="ECO:0000256" key="8">
    <source>
        <dbReference type="ARBA" id="ARBA00023316"/>
    </source>
</evidence>
<dbReference type="GO" id="GO:0016881">
    <property type="term" value="F:acid-amino acid ligase activity"/>
    <property type="evidence" value="ECO:0007669"/>
    <property type="project" value="InterPro"/>
</dbReference>
<keyword evidence="8" id="KW-0961">Cell wall biogenesis/degradation</keyword>
<dbReference type="Pfam" id="PF01225">
    <property type="entry name" value="Mur_ligase"/>
    <property type="match status" value="1"/>
</dbReference>
<evidence type="ECO:0000259" key="9">
    <source>
        <dbReference type="Pfam" id="PF01225"/>
    </source>
</evidence>
<evidence type="ECO:0000259" key="10">
    <source>
        <dbReference type="Pfam" id="PF02875"/>
    </source>
</evidence>
<dbReference type="GO" id="GO:0005524">
    <property type="term" value="F:ATP binding"/>
    <property type="evidence" value="ECO:0007669"/>
    <property type="project" value="UniProtKB-KW"/>
</dbReference>
<dbReference type="AlphaFoldDB" id="A0A2M8EL21"/>
<keyword evidence="6" id="KW-0573">Peptidoglycan synthesis</keyword>
<evidence type="ECO:0000256" key="3">
    <source>
        <dbReference type="ARBA" id="ARBA00022741"/>
    </source>
</evidence>
<accession>A0A2M8EL21</accession>
<evidence type="ECO:0000256" key="7">
    <source>
        <dbReference type="ARBA" id="ARBA00023306"/>
    </source>
</evidence>
<keyword evidence="3" id="KW-0547">Nucleotide-binding</keyword>
<dbReference type="InterPro" id="IPR036615">
    <property type="entry name" value="Mur_ligase_C_dom_sf"/>
</dbReference>
<reference evidence="13" key="1">
    <citation type="submission" date="2017-09" db="EMBL/GenBank/DDBJ databases">
        <title>Depth-based differentiation of microbial function through sediment-hosted aquifers and enrichment of novel symbionts in the deep terrestrial subsurface.</title>
        <authorList>
            <person name="Probst A.J."/>
            <person name="Ladd B."/>
            <person name="Jarett J.K."/>
            <person name="Geller-Mcgrath D.E."/>
            <person name="Sieber C.M.K."/>
            <person name="Emerson J.B."/>
            <person name="Anantharaman K."/>
            <person name="Thomas B.C."/>
            <person name="Malmstrom R."/>
            <person name="Stieglmeier M."/>
            <person name="Klingl A."/>
            <person name="Woyke T."/>
            <person name="Ryan C.M."/>
            <person name="Banfield J.F."/>
        </authorList>
    </citation>
    <scope>NUCLEOTIDE SEQUENCE [LARGE SCALE GENOMIC DNA]</scope>
</reference>
<protein>
    <recommendedName>
        <fullName evidence="14">UDP-N-acetylmuramate--L-alanine ligase</fullName>
    </recommendedName>
</protein>
<dbReference type="InterPro" id="IPR013221">
    <property type="entry name" value="Mur_ligase_cen"/>
</dbReference>
<dbReference type="Gene3D" id="3.40.50.720">
    <property type="entry name" value="NAD(P)-binding Rossmann-like Domain"/>
    <property type="match status" value="1"/>
</dbReference>
<dbReference type="PANTHER" id="PTHR43445">
    <property type="entry name" value="UDP-N-ACETYLMURAMATE--L-ALANINE LIGASE-RELATED"/>
    <property type="match status" value="1"/>
</dbReference>
<keyword evidence="7" id="KW-0131">Cell cycle</keyword>
<dbReference type="InterPro" id="IPR000713">
    <property type="entry name" value="Mur_ligase_N"/>
</dbReference>
<comment type="caution">
    <text evidence="12">The sequence shown here is derived from an EMBL/GenBank/DDBJ whole genome shotgun (WGS) entry which is preliminary data.</text>
</comment>
<keyword evidence="2" id="KW-0132">Cell division</keyword>
<dbReference type="InterPro" id="IPR050061">
    <property type="entry name" value="MurCDEF_pg_biosynth"/>
</dbReference>
<name>A0A2M8EL21_UNCKA</name>
<sequence>MKVHIAGIGGEGWSWIAKVLIEKGWDVSGCDISENNRILDLKKLGFKDFKLGNSPSHIKKDLDAFLYTSAIKYNVENKKELDKALEVGVKSYERNEFLPILLNDRDIIAISGTHGKTTTTSMVAYLIDALGDKCGFGIGGTSLNLKTNGRNGESKNFVIEADEFADAFLGLNPKLAVITSLEMDHHDYFPDFDLYVNSFCKFVSNVKPDGTVLMWGDETPVEKFKSISTGNFMTYGESKSNDIVISEIEINGFETSWNFEIGKNIYNAKVLFPGKQYAFDATAALVVCMIMGFDINDAISKLNLFKGTGRRFQSSVKNGITVVNDYGHHPTEIKVTVNAAKSTGKHVIVIYEPHQYKRCAELLNEFGGVFSGIDLIQCPIYASRENPPYPITNEDFFNVTKSGTVSSILCSSLDEAISKTLEKSKKNDLILVLAVGHGDFIVHSLLERI</sequence>
<dbReference type="InterPro" id="IPR036565">
    <property type="entry name" value="Mur-like_cat_sf"/>
</dbReference>
<dbReference type="InterPro" id="IPR004101">
    <property type="entry name" value="Mur_ligase_C"/>
</dbReference>
<dbReference type="Pfam" id="PF02875">
    <property type="entry name" value="Mur_ligase_C"/>
    <property type="match status" value="1"/>
</dbReference>
<dbReference type="SUPFAM" id="SSF53244">
    <property type="entry name" value="MurD-like peptide ligases, peptide-binding domain"/>
    <property type="match status" value="1"/>
</dbReference>
<evidence type="ECO:0000313" key="13">
    <source>
        <dbReference type="Proteomes" id="UP000229756"/>
    </source>
</evidence>
<evidence type="ECO:0000256" key="2">
    <source>
        <dbReference type="ARBA" id="ARBA00022618"/>
    </source>
</evidence>
<dbReference type="SUPFAM" id="SSF51984">
    <property type="entry name" value="MurCD N-terminal domain"/>
    <property type="match status" value="1"/>
</dbReference>
<dbReference type="GO" id="GO:0071555">
    <property type="term" value="P:cell wall organization"/>
    <property type="evidence" value="ECO:0007669"/>
    <property type="project" value="UniProtKB-KW"/>
</dbReference>